<dbReference type="AlphaFoldDB" id="X1I073"/>
<evidence type="ECO:0008006" key="2">
    <source>
        <dbReference type="Google" id="ProtNLM"/>
    </source>
</evidence>
<gene>
    <name evidence="1" type="ORF">S03H2_48151</name>
</gene>
<sequence length="46" mass="5219">HTIILVTHETKIAECANRVIHIIDGKIVSDKRVKNKKRVSANDLIK</sequence>
<feature type="non-terminal residue" evidence="1">
    <location>
        <position position="1"/>
    </location>
</feature>
<dbReference type="EMBL" id="BARU01030335">
    <property type="protein sequence ID" value="GAH62725.1"/>
    <property type="molecule type" value="Genomic_DNA"/>
</dbReference>
<organism evidence="1">
    <name type="scientific">marine sediment metagenome</name>
    <dbReference type="NCBI Taxonomy" id="412755"/>
    <lineage>
        <taxon>unclassified sequences</taxon>
        <taxon>metagenomes</taxon>
        <taxon>ecological metagenomes</taxon>
    </lineage>
</organism>
<evidence type="ECO:0000313" key="1">
    <source>
        <dbReference type="EMBL" id="GAH62725.1"/>
    </source>
</evidence>
<accession>X1I073</accession>
<proteinExistence type="predicted"/>
<reference evidence="1" key="1">
    <citation type="journal article" date="2014" name="Front. Microbiol.">
        <title>High frequency of phylogenetically diverse reductive dehalogenase-homologous genes in deep subseafloor sedimentary metagenomes.</title>
        <authorList>
            <person name="Kawai M."/>
            <person name="Futagami T."/>
            <person name="Toyoda A."/>
            <person name="Takaki Y."/>
            <person name="Nishi S."/>
            <person name="Hori S."/>
            <person name="Arai W."/>
            <person name="Tsubouchi T."/>
            <person name="Morono Y."/>
            <person name="Uchiyama I."/>
            <person name="Ito T."/>
            <person name="Fujiyama A."/>
            <person name="Inagaki F."/>
            <person name="Takami H."/>
        </authorList>
    </citation>
    <scope>NUCLEOTIDE SEQUENCE</scope>
    <source>
        <strain evidence="1">Expedition CK06-06</strain>
    </source>
</reference>
<protein>
    <recommendedName>
        <fullName evidence="2">Macrolide ABC transporter ATP-binding protein</fullName>
    </recommendedName>
</protein>
<comment type="caution">
    <text evidence="1">The sequence shown here is derived from an EMBL/GenBank/DDBJ whole genome shotgun (WGS) entry which is preliminary data.</text>
</comment>
<name>X1I073_9ZZZZ</name>